<comment type="caution">
    <text evidence="1">The sequence shown here is derived from an EMBL/GenBank/DDBJ whole genome shotgun (WGS) entry which is preliminary data.</text>
</comment>
<name>A0A1V2USV0_9GAMM</name>
<dbReference type="AlphaFoldDB" id="A0A1V2USV0"/>
<proteinExistence type="predicted"/>
<sequence length="783" mass="92375">MPKIETEEQFLDLAEKFKQDYCLLHDDVVNTQFVDLSDDLREKAHALYKEAQQIYGYISSSRQLGKYYFLASLSYFACPDTSNTQELSSQRYLILQASFLTYRQYQEFAKIAKAENKQKHVCDLLRYVSRYVLDSNNAELFHECSKLLNCYVTYERNLKKEDRNQLFNIKNFKKVQVIEYLSALLIIFKRLDDRRVVHRQRKSKKSKVLKWPTKIELKKFREIKSGKYEDIGHNAKISFYDASLHKDEDGEIELLDIEVELYSEDEKTKNFNHLISDYTAYYTRHRQRRHVPFITNPYYLAPDVLKQIVYVLRTELNADWDKAAIAAACLLSLLTGLSPIALMDFNELIQDGVLIQNGSRKRREYLLNLNLKVTEQKIKSLKPVRWNEEMTHQLHLPAAWFDYIEQASNPKISSGDINSELKKWFANQYVGTITVEKLQAQLYFHIYYETYNEYLTHVIARRDIKHDVPGIYYGGLPKAQLDSSYLAFLESALTPHSKELTEDTAELKILQQQFKVQSASKGRVGSQLALEPSFVKEQFAFLHRHCQENIQKDQHIINQLNAYACWMWHVSLLSMARRPNKNLLGNLEDYCFELKILYVNDKKNSKARKDGRFIPLSDFFLKALQNYTVFLKQIIELYSPLLKQVFAKKKIALNDLFGKVIDSKDILPITVKEWHSRKVKLIPLSRNWVNLYMEGIFPKNMYSNWLRHFDMNFLMYAEEKEEKEEKKTALAFHLIQALYGHDQRDREAFHPYSSLIPNVYVQQARQQLQDNVRSLSIKHLERK</sequence>
<reference evidence="1 2" key="1">
    <citation type="submission" date="2015-07" db="EMBL/GenBank/DDBJ databases">
        <title>Acinetobacter yuneri, a novel member of Acinetobacter calcoaceticus-Acinetobacter baumannii complex isolated from clinical specimen.</title>
        <authorList>
            <person name="Yu Y."/>
        </authorList>
    </citation>
    <scope>NUCLEOTIDE SEQUENCE [LARGE SCALE GENOMIC DNA]</scope>
    <source>
        <strain evidence="1 2">A362</strain>
    </source>
</reference>
<accession>A0A1V2USV0</accession>
<dbReference type="RefSeq" id="WP_077169896.1">
    <property type="nucleotide sequence ID" value="NZ_LFZS01000014.1"/>
</dbReference>
<keyword evidence="2" id="KW-1185">Reference proteome</keyword>
<evidence type="ECO:0000313" key="1">
    <source>
        <dbReference type="EMBL" id="ONN52923.1"/>
    </source>
</evidence>
<evidence type="ECO:0000313" key="2">
    <source>
        <dbReference type="Proteomes" id="UP000189376"/>
    </source>
</evidence>
<dbReference type="Proteomes" id="UP000189376">
    <property type="component" value="Unassembled WGS sequence"/>
</dbReference>
<protein>
    <submittedName>
        <fullName evidence="1">Uncharacterized protein</fullName>
    </submittedName>
</protein>
<gene>
    <name evidence="1" type="ORF">AC058_15425</name>
</gene>
<organism evidence="1 2">
    <name type="scientific">Acinetobacter genomosp. 33YU</name>
    <dbReference type="NCBI Taxonomy" id="1675530"/>
    <lineage>
        <taxon>Bacteria</taxon>
        <taxon>Pseudomonadati</taxon>
        <taxon>Pseudomonadota</taxon>
        <taxon>Gammaproteobacteria</taxon>
        <taxon>Moraxellales</taxon>
        <taxon>Moraxellaceae</taxon>
        <taxon>Acinetobacter</taxon>
    </lineage>
</organism>
<dbReference type="EMBL" id="LFZS01000014">
    <property type="protein sequence ID" value="ONN52923.1"/>
    <property type="molecule type" value="Genomic_DNA"/>
</dbReference>